<comment type="caution">
    <text evidence="3">The sequence shown here is derived from an EMBL/GenBank/DDBJ whole genome shotgun (WGS) entry which is preliminary data.</text>
</comment>
<accession>A0A199UEM8</accession>
<dbReference type="AlphaFoldDB" id="A0A199UEM8"/>
<dbReference type="PANTHER" id="PTHR35475">
    <property type="entry name" value="WD REPEAT PROTEIN"/>
    <property type="match status" value="1"/>
</dbReference>
<evidence type="ECO:0000313" key="3">
    <source>
        <dbReference type="EMBL" id="OAY63030.1"/>
    </source>
</evidence>
<evidence type="ECO:0000313" key="4">
    <source>
        <dbReference type="Proteomes" id="UP000092600"/>
    </source>
</evidence>
<keyword evidence="2" id="KW-1133">Transmembrane helix</keyword>
<dbReference type="Proteomes" id="UP000092600">
    <property type="component" value="Unassembled WGS sequence"/>
</dbReference>
<name>A0A199UEM8_ANACO</name>
<evidence type="ECO:0000256" key="1">
    <source>
        <dbReference type="SAM" id="MobiDB-lite"/>
    </source>
</evidence>
<dbReference type="PANTHER" id="PTHR35475:SF2">
    <property type="entry name" value="OS01G0184700 PROTEIN"/>
    <property type="match status" value="1"/>
</dbReference>
<protein>
    <submittedName>
        <fullName evidence="3">Uncharacterized protein</fullName>
    </submittedName>
</protein>
<keyword evidence="2" id="KW-0472">Membrane</keyword>
<feature type="transmembrane region" description="Helical" evidence="2">
    <location>
        <begin position="116"/>
        <end position="134"/>
    </location>
</feature>
<proteinExistence type="predicted"/>
<reference evidence="3 4" key="1">
    <citation type="journal article" date="2016" name="DNA Res.">
        <title>The draft genome of MD-2 pineapple using hybrid error correction of long reads.</title>
        <authorList>
            <person name="Redwan R.M."/>
            <person name="Saidin A."/>
            <person name="Kumar S.V."/>
        </authorList>
    </citation>
    <scope>NUCLEOTIDE SEQUENCE [LARGE SCALE GENOMIC DNA]</scope>
    <source>
        <strain evidence="4">cv. MD2</strain>
        <tissue evidence="3">Leaf</tissue>
    </source>
</reference>
<evidence type="ECO:0000256" key="2">
    <source>
        <dbReference type="SAM" id="Phobius"/>
    </source>
</evidence>
<keyword evidence="2" id="KW-0812">Transmembrane</keyword>
<feature type="region of interest" description="Disordered" evidence="1">
    <location>
        <begin position="1"/>
        <end position="25"/>
    </location>
</feature>
<dbReference type="STRING" id="4615.A0A199UEM8"/>
<organism evidence="3 4">
    <name type="scientific">Ananas comosus</name>
    <name type="common">Pineapple</name>
    <name type="synonym">Ananas ananas</name>
    <dbReference type="NCBI Taxonomy" id="4615"/>
    <lineage>
        <taxon>Eukaryota</taxon>
        <taxon>Viridiplantae</taxon>
        <taxon>Streptophyta</taxon>
        <taxon>Embryophyta</taxon>
        <taxon>Tracheophyta</taxon>
        <taxon>Spermatophyta</taxon>
        <taxon>Magnoliopsida</taxon>
        <taxon>Liliopsida</taxon>
        <taxon>Poales</taxon>
        <taxon>Bromeliaceae</taxon>
        <taxon>Bromelioideae</taxon>
        <taxon>Ananas</taxon>
    </lineage>
</organism>
<feature type="transmembrane region" description="Helical" evidence="2">
    <location>
        <begin position="146"/>
        <end position="165"/>
    </location>
</feature>
<gene>
    <name evidence="3" type="ORF">ACMD2_13407</name>
</gene>
<feature type="compositionally biased region" description="Low complexity" evidence="1">
    <location>
        <begin position="1"/>
        <end position="15"/>
    </location>
</feature>
<sequence length="174" mass="18508">MAAAAAAEEATETNPNPNPRSEGESAPWVEVHLFRRGRGPVGVFRSRLGGAAGDRLDVRGILAEHGLRSLFAFQAPSHRGFPIRFAPADGRSRLPFRPGSVVFLDGDPKDSLAKPIAAIGLGVAVPALLIALMVKGVPEALKRSRSVGGGLFPPWILACMLVLYVRSRRRPAVS</sequence>
<dbReference type="EMBL" id="LSRQ01008402">
    <property type="protein sequence ID" value="OAY63030.1"/>
    <property type="molecule type" value="Genomic_DNA"/>
</dbReference>